<dbReference type="EMBL" id="JAUKUA010000009">
    <property type="protein sequence ID" value="KAK0702141.1"/>
    <property type="molecule type" value="Genomic_DNA"/>
</dbReference>
<dbReference type="GO" id="GO:0004497">
    <property type="term" value="F:monooxygenase activity"/>
    <property type="evidence" value="ECO:0007669"/>
    <property type="project" value="InterPro"/>
</dbReference>
<evidence type="ECO:0000256" key="3">
    <source>
        <dbReference type="ARBA" id="ARBA00023004"/>
    </source>
</evidence>
<name>A0AA40DI33_9PEZI</name>
<dbReference type="SUPFAM" id="SSF48264">
    <property type="entry name" value="Cytochrome P450"/>
    <property type="match status" value="1"/>
</dbReference>
<dbReference type="Gene3D" id="1.10.630.10">
    <property type="entry name" value="Cytochrome P450"/>
    <property type="match status" value="1"/>
</dbReference>
<keyword evidence="5" id="KW-1185">Reference proteome</keyword>
<evidence type="ECO:0000256" key="1">
    <source>
        <dbReference type="ARBA" id="ARBA00022617"/>
    </source>
</evidence>
<keyword evidence="3" id="KW-0408">Iron</keyword>
<keyword evidence="2" id="KW-0479">Metal-binding</keyword>
<dbReference type="InterPro" id="IPR050121">
    <property type="entry name" value="Cytochrome_P450_monoxygenase"/>
</dbReference>
<evidence type="ECO:0000313" key="5">
    <source>
        <dbReference type="Proteomes" id="UP001172102"/>
    </source>
</evidence>
<dbReference type="Pfam" id="PF00067">
    <property type="entry name" value="p450"/>
    <property type="match status" value="1"/>
</dbReference>
<dbReference type="Proteomes" id="UP001172102">
    <property type="component" value="Unassembled WGS sequence"/>
</dbReference>
<proteinExistence type="predicted"/>
<protein>
    <submittedName>
        <fullName evidence="4">Cytochrome P450</fullName>
    </submittedName>
</protein>
<evidence type="ECO:0000256" key="2">
    <source>
        <dbReference type="ARBA" id="ARBA00022723"/>
    </source>
</evidence>
<accession>A0AA40DI33</accession>
<gene>
    <name evidence="4" type="ORF">B0H67DRAFT_558458</name>
</gene>
<dbReference type="AlphaFoldDB" id="A0AA40DI33"/>
<comment type="caution">
    <text evidence="4">The sequence shown here is derived from an EMBL/GenBank/DDBJ whole genome shotgun (WGS) entry which is preliminary data.</text>
</comment>
<organism evidence="4 5">
    <name type="scientific">Lasiosphaeris hirsuta</name>
    <dbReference type="NCBI Taxonomy" id="260670"/>
    <lineage>
        <taxon>Eukaryota</taxon>
        <taxon>Fungi</taxon>
        <taxon>Dikarya</taxon>
        <taxon>Ascomycota</taxon>
        <taxon>Pezizomycotina</taxon>
        <taxon>Sordariomycetes</taxon>
        <taxon>Sordariomycetidae</taxon>
        <taxon>Sordariales</taxon>
        <taxon>Lasiosphaeriaceae</taxon>
        <taxon>Lasiosphaeris</taxon>
    </lineage>
</organism>
<keyword evidence="1" id="KW-0349">Heme</keyword>
<sequence>MTSAKSMYSGKENLELKSSMDTHVKELVQLIRSKYLSTEARSNLMDFARWTERRAPWWHHGGNHRHGSGLDMVPPDPPRLQAAGAIGRERLHPPVTDSMPKRVPDEGDTVVVEGQTYFLPGGTNINYGAWPLHLHKDLFGADADEFRPERWLLERDEQKMAEMNQPHELIFGYGKYQCLGKPIGLMEIGEALRARLTQAKLLRHFDWALAKPESSWKDRNYMGIFGTSDLWLLVTERKAV</sequence>
<dbReference type="PANTHER" id="PTHR24305">
    <property type="entry name" value="CYTOCHROME P450"/>
    <property type="match status" value="1"/>
</dbReference>
<reference evidence="4" key="1">
    <citation type="submission" date="2023-06" db="EMBL/GenBank/DDBJ databases">
        <title>Genome-scale phylogeny and comparative genomics of the fungal order Sordariales.</title>
        <authorList>
            <consortium name="Lawrence Berkeley National Laboratory"/>
            <person name="Hensen N."/>
            <person name="Bonometti L."/>
            <person name="Westerberg I."/>
            <person name="Brannstrom I.O."/>
            <person name="Guillou S."/>
            <person name="Cros-Aarteil S."/>
            <person name="Calhoun S."/>
            <person name="Haridas S."/>
            <person name="Kuo A."/>
            <person name="Mondo S."/>
            <person name="Pangilinan J."/>
            <person name="Riley R."/>
            <person name="Labutti K."/>
            <person name="Andreopoulos B."/>
            <person name="Lipzen A."/>
            <person name="Chen C."/>
            <person name="Yanf M."/>
            <person name="Daum C."/>
            <person name="Ng V."/>
            <person name="Clum A."/>
            <person name="Steindorff A."/>
            <person name="Ohm R."/>
            <person name="Martin F."/>
            <person name="Silar P."/>
            <person name="Natvig D."/>
            <person name="Lalanne C."/>
            <person name="Gautier V."/>
            <person name="Ament-Velasquez S.L."/>
            <person name="Kruys A."/>
            <person name="Hutchinson M.I."/>
            <person name="Powell A.J."/>
            <person name="Barry K."/>
            <person name="Miller A.N."/>
            <person name="Grigoriev I.V."/>
            <person name="Debuchy R."/>
            <person name="Gladieux P."/>
            <person name="Thoren M.H."/>
            <person name="Johannesson H."/>
        </authorList>
    </citation>
    <scope>NUCLEOTIDE SEQUENCE</scope>
    <source>
        <strain evidence="4">SMH4607-1</strain>
    </source>
</reference>
<dbReference type="InterPro" id="IPR036396">
    <property type="entry name" value="Cyt_P450_sf"/>
</dbReference>
<dbReference type="InterPro" id="IPR001128">
    <property type="entry name" value="Cyt_P450"/>
</dbReference>
<evidence type="ECO:0000313" key="4">
    <source>
        <dbReference type="EMBL" id="KAK0702141.1"/>
    </source>
</evidence>
<dbReference type="PANTHER" id="PTHR24305:SF168">
    <property type="entry name" value="P450, PUTATIVE (EUROFUNG)-RELATED"/>
    <property type="match status" value="1"/>
</dbReference>
<dbReference type="GO" id="GO:0016705">
    <property type="term" value="F:oxidoreductase activity, acting on paired donors, with incorporation or reduction of molecular oxygen"/>
    <property type="evidence" value="ECO:0007669"/>
    <property type="project" value="InterPro"/>
</dbReference>
<dbReference type="GO" id="GO:0020037">
    <property type="term" value="F:heme binding"/>
    <property type="evidence" value="ECO:0007669"/>
    <property type="project" value="InterPro"/>
</dbReference>
<dbReference type="GO" id="GO:0005506">
    <property type="term" value="F:iron ion binding"/>
    <property type="evidence" value="ECO:0007669"/>
    <property type="project" value="InterPro"/>
</dbReference>